<gene>
    <name evidence="2" type="ORF">B0T10DRAFT_574855</name>
</gene>
<comment type="caution">
    <text evidence="2">The sequence shown here is derived from an EMBL/GenBank/DDBJ whole genome shotgun (WGS) entry which is preliminary data.</text>
</comment>
<reference evidence="2 3" key="1">
    <citation type="journal article" date="2021" name="Nat. Commun.">
        <title>Genetic determinants of endophytism in the Arabidopsis root mycobiome.</title>
        <authorList>
            <person name="Mesny F."/>
            <person name="Miyauchi S."/>
            <person name="Thiergart T."/>
            <person name="Pickel B."/>
            <person name="Atanasova L."/>
            <person name="Karlsson M."/>
            <person name="Huettel B."/>
            <person name="Barry K.W."/>
            <person name="Haridas S."/>
            <person name="Chen C."/>
            <person name="Bauer D."/>
            <person name="Andreopoulos W."/>
            <person name="Pangilinan J."/>
            <person name="LaButti K."/>
            <person name="Riley R."/>
            <person name="Lipzen A."/>
            <person name="Clum A."/>
            <person name="Drula E."/>
            <person name="Henrissat B."/>
            <person name="Kohler A."/>
            <person name="Grigoriev I.V."/>
            <person name="Martin F.M."/>
            <person name="Hacquard S."/>
        </authorList>
    </citation>
    <scope>NUCLEOTIDE SEQUENCE [LARGE SCALE GENOMIC DNA]</scope>
    <source>
        <strain evidence="2 3">MPI-CAGE-CH-0241</strain>
    </source>
</reference>
<feature type="transmembrane region" description="Helical" evidence="1">
    <location>
        <begin position="202"/>
        <end position="219"/>
    </location>
</feature>
<keyword evidence="3" id="KW-1185">Reference proteome</keyword>
<feature type="transmembrane region" description="Helical" evidence="1">
    <location>
        <begin position="163"/>
        <end position="182"/>
    </location>
</feature>
<feature type="transmembrane region" description="Helical" evidence="1">
    <location>
        <begin position="57"/>
        <end position="79"/>
    </location>
</feature>
<keyword evidence="1" id="KW-0812">Transmembrane</keyword>
<dbReference type="AlphaFoldDB" id="A0A9P8W1J8"/>
<dbReference type="OrthoDB" id="3692311at2759"/>
<protein>
    <submittedName>
        <fullName evidence="2">Uncharacterized protein</fullName>
    </submittedName>
</protein>
<evidence type="ECO:0000313" key="2">
    <source>
        <dbReference type="EMBL" id="KAH6887692.1"/>
    </source>
</evidence>
<dbReference type="EMBL" id="JAGPYM010000014">
    <property type="protein sequence ID" value="KAH6887692.1"/>
    <property type="molecule type" value="Genomic_DNA"/>
</dbReference>
<organism evidence="2 3">
    <name type="scientific">Thelonectria olida</name>
    <dbReference type="NCBI Taxonomy" id="1576542"/>
    <lineage>
        <taxon>Eukaryota</taxon>
        <taxon>Fungi</taxon>
        <taxon>Dikarya</taxon>
        <taxon>Ascomycota</taxon>
        <taxon>Pezizomycotina</taxon>
        <taxon>Sordariomycetes</taxon>
        <taxon>Hypocreomycetidae</taxon>
        <taxon>Hypocreales</taxon>
        <taxon>Nectriaceae</taxon>
        <taxon>Thelonectria</taxon>
    </lineage>
</organism>
<sequence>MLPATETDRDILRDILKYDSSNSSFTTMELPSSTYYELPSNVEDQGSPWGALRRGDVAGFSAGILVLLLIIVGVVWKWLWSPSTKRRSLYGPTIPRTPSAVSLQHLCRRSCEVVDNESDTSSITEPHQNQPTAEKLVDVPTDWHCGPRQLHAKDVGWYLESTWDVLLTVAPVFFIVLPVLILQLNGESLSTQGESIQRVIRLSPTIYPILFAAICSRFYKNLARWRLEQPGGINMAALEQVSGSQSFAGAFERLFLVRTHVRIGFAILIVWAMSPLGGQGIVRSLSIGRAITPANRIILYVHPSYQVSYYSISTFATRASSTVNLLYSSSLLSPPKQKKSPRDLWDLPKIPQWRKDALDEVYYADEAALGRDDVHYVSLLGVDVQGIIAPTEKTQYDFSVETTYFDFDCEEPTHDLDGSFGILKSFRDYTFAATIRGEGSLEASSLNATKSLYLLFASRSGGLFNCTIEPMVVETDIRCGASPSTATCSARRQRRLDHQDTASRFLEKLIERPEALQHVFKAWPYADGVGERTETSSPTVNFLSGNANPYAEVKGGSWRIVPSTEVSKRLTTAFNTFWTATLNPYGYTDVSLTSYPESNVLSRLIPQSKAFMNISAAVVNTERTVYRANRFWITVVLITTFVLQFLAVTGFALRYFIKGPDVLGFASSMTRDNPYVPLPPGGSGLDGPDRARLLQTMRIQLVDVRPEQDVGYIAVQTVPTAGSEQVVGEEDTVAMRPFTRRRFYM</sequence>
<dbReference type="Proteomes" id="UP000777438">
    <property type="component" value="Unassembled WGS sequence"/>
</dbReference>
<keyword evidence="1" id="KW-1133">Transmembrane helix</keyword>
<feature type="transmembrane region" description="Helical" evidence="1">
    <location>
        <begin position="263"/>
        <end position="282"/>
    </location>
</feature>
<feature type="transmembrane region" description="Helical" evidence="1">
    <location>
        <begin position="631"/>
        <end position="653"/>
    </location>
</feature>
<accession>A0A9P8W1J8</accession>
<evidence type="ECO:0000256" key="1">
    <source>
        <dbReference type="SAM" id="Phobius"/>
    </source>
</evidence>
<name>A0A9P8W1J8_9HYPO</name>
<evidence type="ECO:0000313" key="3">
    <source>
        <dbReference type="Proteomes" id="UP000777438"/>
    </source>
</evidence>
<proteinExistence type="predicted"/>
<keyword evidence="1" id="KW-0472">Membrane</keyword>